<feature type="repeat" description="PPR" evidence="2">
    <location>
        <begin position="393"/>
        <end position="427"/>
    </location>
</feature>
<keyword evidence="3" id="KW-1133">Transmembrane helix</keyword>
<proteinExistence type="predicted"/>
<feature type="transmembrane region" description="Helical" evidence="3">
    <location>
        <begin position="20"/>
        <end position="40"/>
    </location>
</feature>
<gene>
    <name evidence="5" type="ORF">PCOR1329_LOCUS51358</name>
</gene>
<evidence type="ECO:0000256" key="2">
    <source>
        <dbReference type="PROSITE-ProRule" id="PRU00708"/>
    </source>
</evidence>
<dbReference type="Pfam" id="PF17177">
    <property type="entry name" value="PPR_long"/>
    <property type="match status" value="1"/>
</dbReference>
<keyword evidence="6" id="KW-1185">Reference proteome</keyword>
<evidence type="ECO:0000259" key="4">
    <source>
        <dbReference type="Pfam" id="PF17177"/>
    </source>
</evidence>
<keyword evidence="3" id="KW-0812">Transmembrane</keyword>
<feature type="repeat" description="PPR" evidence="2">
    <location>
        <begin position="323"/>
        <end position="357"/>
    </location>
</feature>
<feature type="transmembrane region" description="Helical" evidence="3">
    <location>
        <begin position="52"/>
        <end position="71"/>
    </location>
</feature>
<feature type="domain" description="PROP1-like PPR" evidence="4">
    <location>
        <begin position="308"/>
        <end position="444"/>
    </location>
</feature>
<sequence length="484" mass="53213">MWSTSETVAYAWHSCYQHAVYIVGFGISLFAISEGAVLLLSEAAVGPVQKEFIILLLLVLIFSAGSVDAGGTKDPARMQQHRTQDVVSKDECHAHRQGQIARGKAAHCHGEREVPRSRFQRSSAATIPTNARSPLENIDEVPNSLPEVDGHGHMLSDIKIISDVQREGCTVNASNFLAVFAACVRQHAYAVDSGISIALFKYMLENSTVDDLHTVKSSLVSRFFKILTESLDEKCMQDVSVELIGLIRAHGLAPTLLIQNRIICAWRSKLPEHVVQLFMTLREEGVSLSPTVYRCLMSAYERAQPQLTLEMCDEMMSRGLKVDRAAFNAALCACSQLGKLSHAVELFNMLPHHGLAPSGKTYGIMIRLYTAADMAKEALTLFESMRAAKLEPNCYAFDDAIHCYVKVQMLAKAISVYQEMVRANIRPCERTSLFLSTACQKQGWSKARIVGQVLQAGRAIGEASFKSSRAFAPVVGDDADGERG</sequence>
<organism evidence="5 6">
    <name type="scientific">Prorocentrum cordatum</name>
    <dbReference type="NCBI Taxonomy" id="2364126"/>
    <lineage>
        <taxon>Eukaryota</taxon>
        <taxon>Sar</taxon>
        <taxon>Alveolata</taxon>
        <taxon>Dinophyceae</taxon>
        <taxon>Prorocentrales</taxon>
        <taxon>Prorocentraceae</taxon>
        <taxon>Prorocentrum</taxon>
    </lineage>
</organism>
<dbReference type="InterPro" id="IPR002885">
    <property type="entry name" value="PPR_rpt"/>
</dbReference>
<name>A0ABN9USV8_9DINO</name>
<evidence type="ECO:0000256" key="1">
    <source>
        <dbReference type="ARBA" id="ARBA00022737"/>
    </source>
</evidence>
<evidence type="ECO:0000256" key="3">
    <source>
        <dbReference type="SAM" id="Phobius"/>
    </source>
</evidence>
<comment type="caution">
    <text evidence="5">The sequence shown here is derived from an EMBL/GenBank/DDBJ whole genome shotgun (WGS) entry which is preliminary data.</text>
</comment>
<feature type="repeat" description="PPR" evidence="2">
    <location>
        <begin position="358"/>
        <end position="392"/>
    </location>
</feature>
<dbReference type="InterPro" id="IPR033443">
    <property type="entry name" value="PROP1-like_PPR_dom"/>
</dbReference>
<dbReference type="PANTHER" id="PTHR47447:SF17">
    <property type="entry name" value="OS12G0638900 PROTEIN"/>
    <property type="match status" value="1"/>
</dbReference>
<dbReference type="PANTHER" id="PTHR47447">
    <property type="entry name" value="OS03G0856100 PROTEIN"/>
    <property type="match status" value="1"/>
</dbReference>
<evidence type="ECO:0000313" key="5">
    <source>
        <dbReference type="EMBL" id="CAK0863131.1"/>
    </source>
</evidence>
<keyword evidence="1" id="KW-0677">Repeat</keyword>
<dbReference type="InterPro" id="IPR011990">
    <property type="entry name" value="TPR-like_helical_dom_sf"/>
</dbReference>
<evidence type="ECO:0000313" key="6">
    <source>
        <dbReference type="Proteomes" id="UP001189429"/>
    </source>
</evidence>
<dbReference type="NCBIfam" id="TIGR00756">
    <property type="entry name" value="PPR"/>
    <property type="match status" value="2"/>
</dbReference>
<keyword evidence="3" id="KW-0472">Membrane</keyword>
<accession>A0ABN9USV8</accession>
<dbReference type="Proteomes" id="UP001189429">
    <property type="component" value="Unassembled WGS sequence"/>
</dbReference>
<dbReference type="EMBL" id="CAUYUJ010016227">
    <property type="protein sequence ID" value="CAK0863131.1"/>
    <property type="molecule type" value="Genomic_DNA"/>
</dbReference>
<dbReference type="Gene3D" id="1.25.40.10">
    <property type="entry name" value="Tetratricopeptide repeat domain"/>
    <property type="match status" value="1"/>
</dbReference>
<reference evidence="5" key="1">
    <citation type="submission" date="2023-10" db="EMBL/GenBank/DDBJ databases">
        <authorList>
            <person name="Chen Y."/>
            <person name="Shah S."/>
            <person name="Dougan E. K."/>
            <person name="Thang M."/>
            <person name="Chan C."/>
        </authorList>
    </citation>
    <scope>NUCLEOTIDE SEQUENCE [LARGE SCALE GENOMIC DNA]</scope>
</reference>
<dbReference type="PROSITE" id="PS51375">
    <property type="entry name" value="PPR"/>
    <property type="match status" value="3"/>
</dbReference>
<protein>
    <recommendedName>
        <fullName evidence="4">PROP1-like PPR domain-containing protein</fullName>
    </recommendedName>
</protein>